<dbReference type="AlphaFoldDB" id="S2IZV1"/>
<gene>
    <name evidence="1" type="ORF">HMPREF1544_11891</name>
</gene>
<keyword evidence="2" id="KW-1185">Reference proteome</keyword>
<name>S2IZV1_MUCC1</name>
<dbReference type="VEuPathDB" id="FungiDB:HMPREF1544_11891"/>
<protein>
    <submittedName>
        <fullName evidence="1">Uncharacterized protein</fullName>
    </submittedName>
</protein>
<organism evidence="1 2">
    <name type="scientific">Mucor circinelloides f. circinelloides (strain 1006PhL)</name>
    <name type="common">Mucormycosis agent</name>
    <name type="synonym">Calyptromyces circinelloides</name>
    <dbReference type="NCBI Taxonomy" id="1220926"/>
    <lineage>
        <taxon>Eukaryota</taxon>
        <taxon>Fungi</taxon>
        <taxon>Fungi incertae sedis</taxon>
        <taxon>Mucoromycota</taxon>
        <taxon>Mucoromycotina</taxon>
        <taxon>Mucoromycetes</taxon>
        <taxon>Mucorales</taxon>
        <taxon>Mucorineae</taxon>
        <taxon>Mucoraceae</taxon>
        <taxon>Mucor</taxon>
    </lineage>
</organism>
<evidence type="ECO:0000313" key="2">
    <source>
        <dbReference type="Proteomes" id="UP000014254"/>
    </source>
</evidence>
<dbReference type="EMBL" id="KE124178">
    <property type="protein sequence ID" value="EPB81402.1"/>
    <property type="molecule type" value="Genomic_DNA"/>
</dbReference>
<evidence type="ECO:0000313" key="1">
    <source>
        <dbReference type="EMBL" id="EPB81402.1"/>
    </source>
</evidence>
<accession>S2IZV1</accession>
<reference evidence="2" key="1">
    <citation type="submission" date="2013-05" db="EMBL/GenBank/DDBJ databases">
        <title>The Genome sequence of Mucor circinelloides f. circinelloides 1006PhL.</title>
        <authorList>
            <consortium name="The Broad Institute Genomics Platform"/>
            <person name="Cuomo C."/>
            <person name="Earl A."/>
            <person name="Findley K."/>
            <person name="Lee S.C."/>
            <person name="Walker B."/>
            <person name="Young S."/>
            <person name="Zeng Q."/>
            <person name="Gargeya S."/>
            <person name="Fitzgerald M."/>
            <person name="Haas B."/>
            <person name="Abouelleil A."/>
            <person name="Allen A.W."/>
            <person name="Alvarado L."/>
            <person name="Arachchi H.M."/>
            <person name="Berlin A.M."/>
            <person name="Chapman S.B."/>
            <person name="Gainer-Dewar J."/>
            <person name="Goldberg J."/>
            <person name="Griggs A."/>
            <person name="Gujja S."/>
            <person name="Hansen M."/>
            <person name="Howarth C."/>
            <person name="Imamovic A."/>
            <person name="Ireland A."/>
            <person name="Larimer J."/>
            <person name="McCowan C."/>
            <person name="Murphy C."/>
            <person name="Pearson M."/>
            <person name="Poon T.W."/>
            <person name="Priest M."/>
            <person name="Roberts A."/>
            <person name="Saif S."/>
            <person name="Shea T."/>
            <person name="Sisk P."/>
            <person name="Sykes S."/>
            <person name="Wortman J."/>
            <person name="Nusbaum C."/>
            <person name="Birren B."/>
        </authorList>
    </citation>
    <scope>NUCLEOTIDE SEQUENCE [LARGE SCALE GENOMIC DNA]</scope>
    <source>
        <strain evidence="2">1006PhL</strain>
    </source>
</reference>
<dbReference type="InParanoid" id="S2IZV1"/>
<proteinExistence type="predicted"/>
<dbReference type="Proteomes" id="UP000014254">
    <property type="component" value="Unassembled WGS sequence"/>
</dbReference>
<dbReference type="OrthoDB" id="2232728at2759"/>
<sequence length="106" mass="12635">MSFLLRDQNYDPEEEIRRRQSAVKITKQKLLQAIVESYNLDHRINTKTGEIQKKKSLTALQMKQHKQIIQVARHQRTQKEKSICSSIEKVKRLDQEIRQLQHKSVL</sequence>